<keyword evidence="2" id="KW-1185">Reference proteome</keyword>
<dbReference type="EMBL" id="ML120422">
    <property type="protein sequence ID" value="RPA95760.1"/>
    <property type="molecule type" value="Genomic_DNA"/>
</dbReference>
<dbReference type="AlphaFoldDB" id="A0A3N4JH80"/>
<gene>
    <name evidence="1" type="ORF">L873DRAFT_1300869</name>
</gene>
<sequence length="116" mass="13509">MTLRVLHNLVRAGFTRVRTLQIVTSDLSTYIIAENAYSSRHFAGTIIFAWVSSKKNRTKETRNDRGISALRAFVKSMIISRKLSRECIYSIIRPDRVQKSITKPKQDQRSDYFNLR</sequence>
<protein>
    <submittedName>
        <fullName evidence="1">Uncharacterized protein</fullName>
    </submittedName>
</protein>
<accession>A0A3N4JH80</accession>
<name>A0A3N4JH80_9PEZI</name>
<organism evidence="1 2">
    <name type="scientific">Choiromyces venosus 120613-1</name>
    <dbReference type="NCBI Taxonomy" id="1336337"/>
    <lineage>
        <taxon>Eukaryota</taxon>
        <taxon>Fungi</taxon>
        <taxon>Dikarya</taxon>
        <taxon>Ascomycota</taxon>
        <taxon>Pezizomycotina</taxon>
        <taxon>Pezizomycetes</taxon>
        <taxon>Pezizales</taxon>
        <taxon>Tuberaceae</taxon>
        <taxon>Choiromyces</taxon>
    </lineage>
</organism>
<evidence type="ECO:0000313" key="2">
    <source>
        <dbReference type="Proteomes" id="UP000276215"/>
    </source>
</evidence>
<dbReference type="Proteomes" id="UP000276215">
    <property type="component" value="Unassembled WGS sequence"/>
</dbReference>
<evidence type="ECO:0000313" key="1">
    <source>
        <dbReference type="EMBL" id="RPA95760.1"/>
    </source>
</evidence>
<proteinExistence type="predicted"/>
<reference evidence="1 2" key="1">
    <citation type="journal article" date="2018" name="Nat. Ecol. Evol.">
        <title>Pezizomycetes genomes reveal the molecular basis of ectomycorrhizal truffle lifestyle.</title>
        <authorList>
            <person name="Murat C."/>
            <person name="Payen T."/>
            <person name="Noel B."/>
            <person name="Kuo A."/>
            <person name="Morin E."/>
            <person name="Chen J."/>
            <person name="Kohler A."/>
            <person name="Krizsan K."/>
            <person name="Balestrini R."/>
            <person name="Da Silva C."/>
            <person name="Montanini B."/>
            <person name="Hainaut M."/>
            <person name="Levati E."/>
            <person name="Barry K.W."/>
            <person name="Belfiori B."/>
            <person name="Cichocki N."/>
            <person name="Clum A."/>
            <person name="Dockter R.B."/>
            <person name="Fauchery L."/>
            <person name="Guy J."/>
            <person name="Iotti M."/>
            <person name="Le Tacon F."/>
            <person name="Lindquist E.A."/>
            <person name="Lipzen A."/>
            <person name="Malagnac F."/>
            <person name="Mello A."/>
            <person name="Molinier V."/>
            <person name="Miyauchi S."/>
            <person name="Poulain J."/>
            <person name="Riccioni C."/>
            <person name="Rubini A."/>
            <person name="Sitrit Y."/>
            <person name="Splivallo R."/>
            <person name="Traeger S."/>
            <person name="Wang M."/>
            <person name="Zifcakova L."/>
            <person name="Wipf D."/>
            <person name="Zambonelli A."/>
            <person name="Paolocci F."/>
            <person name="Nowrousian M."/>
            <person name="Ottonello S."/>
            <person name="Baldrian P."/>
            <person name="Spatafora J.W."/>
            <person name="Henrissat B."/>
            <person name="Nagy L.G."/>
            <person name="Aury J.M."/>
            <person name="Wincker P."/>
            <person name="Grigoriev I.V."/>
            <person name="Bonfante P."/>
            <person name="Martin F.M."/>
        </authorList>
    </citation>
    <scope>NUCLEOTIDE SEQUENCE [LARGE SCALE GENOMIC DNA]</scope>
    <source>
        <strain evidence="1 2">120613-1</strain>
    </source>
</reference>